<sequence>MPPKTRRRAAPPAQTTLSFKNKVTKTTQQQQESKKRLSDTVKEEIIEHVSTPEPQSQSEPEVASTEVEPEVEVEAEAATIQPKKKKRVSGTSTSVDSREAAAEKITDAQIKSYWRKEEESRLAPRVHQQTLPLHEKILRHFDLSGQFGSCIGITRLARWKRANRLNLEPPIEVLAVLLRELEGTTPDTSVATGNAKAKKGASAGKKGASGSRSQGCSMTAYIDELGGGAGRLGTVDA</sequence>
<dbReference type="GO" id="GO:0006261">
    <property type="term" value="P:DNA-templated DNA replication"/>
    <property type="evidence" value="ECO:0007669"/>
    <property type="project" value="TreeGrafter"/>
</dbReference>
<dbReference type="GO" id="GO:0043625">
    <property type="term" value="C:delta DNA polymerase complex"/>
    <property type="evidence" value="ECO:0007669"/>
    <property type="project" value="TreeGrafter"/>
</dbReference>
<dbReference type="GO" id="GO:0000731">
    <property type="term" value="P:DNA synthesis involved in DNA repair"/>
    <property type="evidence" value="ECO:0007669"/>
    <property type="project" value="InterPro"/>
</dbReference>
<feature type="region of interest" description="Disordered" evidence="1">
    <location>
        <begin position="1"/>
        <end position="101"/>
    </location>
</feature>
<evidence type="ECO:0000313" key="2">
    <source>
        <dbReference type="EMBL" id="KPI38234.1"/>
    </source>
</evidence>
<accession>A0A0N1H6Z6</accession>
<dbReference type="AlphaFoldDB" id="A0A0N1H6Z6"/>
<evidence type="ECO:0000313" key="3">
    <source>
        <dbReference type="Proteomes" id="UP000038010"/>
    </source>
</evidence>
<feature type="region of interest" description="Disordered" evidence="1">
    <location>
        <begin position="185"/>
        <end position="214"/>
    </location>
</feature>
<gene>
    <name evidence="2" type="ORF">AB675_987</name>
</gene>
<protein>
    <recommendedName>
        <fullName evidence="4">DNA polymerase delta subunit 4</fullName>
    </recommendedName>
</protein>
<feature type="compositionally biased region" description="Low complexity" evidence="1">
    <location>
        <begin position="10"/>
        <end position="31"/>
    </location>
</feature>
<dbReference type="Pfam" id="PF04081">
    <property type="entry name" value="DNA_pol_delta_4"/>
    <property type="match status" value="1"/>
</dbReference>
<dbReference type="STRING" id="1664694.A0A0N1H6Z6"/>
<dbReference type="PANTHER" id="PTHR14303">
    <property type="entry name" value="DNA POLYMERASE DELTA SUBUNIT 4"/>
    <property type="match status" value="1"/>
</dbReference>
<organism evidence="2 3">
    <name type="scientific">Cyphellophora attinorum</name>
    <dbReference type="NCBI Taxonomy" id="1664694"/>
    <lineage>
        <taxon>Eukaryota</taxon>
        <taxon>Fungi</taxon>
        <taxon>Dikarya</taxon>
        <taxon>Ascomycota</taxon>
        <taxon>Pezizomycotina</taxon>
        <taxon>Eurotiomycetes</taxon>
        <taxon>Chaetothyriomycetidae</taxon>
        <taxon>Chaetothyriales</taxon>
        <taxon>Cyphellophoraceae</taxon>
        <taxon>Cyphellophora</taxon>
    </lineage>
</organism>
<comment type="caution">
    <text evidence="2">The sequence shown here is derived from an EMBL/GenBank/DDBJ whole genome shotgun (WGS) entry which is preliminary data.</text>
</comment>
<evidence type="ECO:0000256" key="1">
    <source>
        <dbReference type="SAM" id="MobiDB-lite"/>
    </source>
</evidence>
<dbReference type="InterPro" id="IPR007218">
    <property type="entry name" value="DNA_pol_delta_4"/>
</dbReference>
<dbReference type="OrthoDB" id="337486at2759"/>
<dbReference type="RefSeq" id="XP_017998197.1">
    <property type="nucleotide sequence ID" value="XM_018150453.1"/>
</dbReference>
<dbReference type="VEuPathDB" id="FungiDB:AB675_987"/>
<dbReference type="GO" id="GO:0003887">
    <property type="term" value="F:DNA-directed DNA polymerase activity"/>
    <property type="evidence" value="ECO:0007669"/>
    <property type="project" value="TreeGrafter"/>
</dbReference>
<dbReference type="EMBL" id="LFJN01000020">
    <property type="protein sequence ID" value="KPI38234.1"/>
    <property type="molecule type" value="Genomic_DNA"/>
</dbReference>
<dbReference type="GeneID" id="28742322"/>
<dbReference type="PANTHER" id="PTHR14303:SF0">
    <property type="entry name" value="DNA POLYMERASE DELTA SUBUNIT 4"/>
    <property type="match status" value="1"/>
</dbReference>
<reference evidence="2 3" key="1">
    <citation type="submission" date="2015-06" db="EMBL/GenBank/DDBJ databases">
        <title>Draft genome of the ant-associated black yeast Phialophora attae CBS 131958.</title>
        <authorList>
            <person name="Moreno L.F."/>
            <person name="Stielow B.J."/>
            <person name="de Hoog S."/>
            <person name="Vicente V.A."/>
            <person name="Weiss V.A."/>
            <person name="de Vries M."/>
            <person name="Cruz L.M."/>
            <person name="Souza E.M."/>
        </authorList>
    </citation>
    <scope>NUCLEOTIDE SEQUENCE [LARGE SCALE GENOMIC DNA]</scope>
    <source>
        <strain evidence="2 3">CBS 131958</strain>
    </source>
</reference>
<evidence type="ECO:0008006" key="4">
    <source>
        <dbReference type="Google" id="ProtNLM"/>
    </source>
</evidence>
<dbReference type="Proteomes" id="UP000038010">
    <property type="component" value="Unassembled WGS sequence"/>
</dbReference>
<feature type="compositionally biased region" description="Basic and acidic residues" evidence="1">
    <location>
        <begin position="32"/>
        <end position="47"/>
    </location>
</feature>
<feature type="compositionally biased region" description="Low complexity" evidence="1">
    <location>
        <begin position="200"/>
        <end position="211"/>
    </location>
</feature>
<name>A0A0N1H6Z6_9EURO</name>
<keyword evidence="3" id="KW-1185">Reference proteome</keyword>
<proteinExistence type="predicted"/>